<dbReference type="AlphaFoldDB" id="A0A183IJK0"/>
<dbReference type="OrthoDB" id="5326588at2759"/>
<evidence type="ECO:0000256" key="14">
    <source>
        <dbReference type="ARBA" id="ARBA00023166"/>
    </source>
</evidence>
<evidence type="ECO:0000256" key="15">
    <source>
        <dbReference type="ARBA" id="ARBA00023221"/>
    </source>
</evidence>
<feature type="region of interest" description="Disordered" evidence="20">
    <location>
        <begin position="1"/>
        <end position="63"/>
    </location>
</feature>
<dbReference type="EMBL" id="UZAM01007954">
    <property type="protein sequence ID" value="VDP02397.1"/>
    <property type="molecule type" value="Genomic_DNA"/>
</dbReference>
<dbReference type="PANTHER" id="PTHR21257">
    <property type="entry name" value="DELTA(14)-STEROL REDUCTASE"/>
    <property type="match status" value="1"/>
</dbReference>
<evidence type="ECO:0000256" key="18">
    <source>
        <dbReference type="ARBA" id="ARBA00047795"/>
    </source>
</evidence>
<keyword evidence="15" id="KW-0753">Steroid metabolism</keyword>
<keyword evidence="13 21" id="KW-0472">Membrane</keyword>
<evidence type="ECO:0000256" key="12">
    <source>
        <dbReference type="ARBA" id="ARBA00023098"/>
    </source>
</evidence>
<name>A0A183IJK0_9BILA</name>
<dbReference type="PANTHER" id="PTHR21257:SF38">
    <property type="entry name" value="7-DEHYDROCHOLESTEROL REDUCTASE"/>
    <property type="match status" value="1"/>
</dbReference>
<evidence type="ECO:0000256" key="8">
    <source>
        <dbReference type="ARBA" id="ARBA00022955"/>
    </source>
</evidence>
<evidence type="ECO:0000256" key="9">
    <source>
        <dbReference type="ARBA" id="ARBA00022989"/>
    </source>
</evidence>
<comment type="subcellular location">
    <subcellularLocation>
        <location evidence="1">Membrane</location>
        <topology evidence="1">Multi-pass membrane protein</topology>
    </subcellularLocation>
</comment>
<dbReference type="GO" id="GO:0047598">
    <property type="term" value="F:7-dehydrocholesterol reductase activity"/>
    <property type="evidence" value="ECO:0007669"/>
    <property type="project" value="UniProtKB-EC"/>
</dbReference>
<dbReference type="GO" id="GO:0005789">
    <property type="term" value="C:endoplasmic reticulum membrane"/>
    <property type="evidence" value="ECO:0007669"/>
    <property type="project" value="TreeGrafter"/>
</dbReference>
<evidence type="ECO:0000256" key="1">
    <source>
        <dbReference type="ARBA" id="ARBA00004141"/>
    </source>
</evidence>
<evidence type="ECO:0000256" key="13">
    <source>
        <dbReference type="ARBA" id="ARBA00023136"/>
    </source>
</evidence>
<comment type="catalytic activity">
    <reaction evidence="19">
        <text>7-dehydrodesmosterol + NADPH + H(+) = desmosterol + NADP(+)</text>
        <dbReference type="Rhea" id="RHEA:46740"/>
        <dbReference type="ChEBI" id="CHEBI:15378"/>
        <dbReference type="ChEBI" id="CHEBI:17737"/>
        <dbReference type="ChEBI" id="CHEBI:27910"/>
        <dbReference type="ChEBI" id="CHEBI:57783"/>
        <dbReference type="ChEBI" id="CHEBI:58349"/>
    </reaction>
    <physiologicalReaction direction="left-to-right" evidence="19">
        <dbReference type="Rhea" id="RHEA:46741"/>
    </physiologicalReaction>
</comment>
<dbReference type="EC" id="1.3.1.21" evidence="16"/>
<keyword evidence="12" id="KW-0443">Lipid metabolism</keyword>
<keyword evidence="4" id="KW-0153">Cholesterol metabolism</keyword>
<keyword evidence="6" id="KW-0152">Cholesterol biosynthesis</keyword>
<evidence type="ECO:0000256" key="2">
    <source>
        <dbReference type="ARBA" id="ARBA00005402"/>
    </source>
</evidence>
<keyword evidence="5 21" id="KW-0812">Transmembrane</keyword>
<keyword evidence="10" id="KW-0560">Oxidoreductase</keyword>
<sequence length="481" mass="54545">MQRQQRHSIDEEVLATSEEEEEGVKENPGVVSRSILKSEESVDMRKLSTDPRPGGTGSAARRISVPRLQDLGHQQTGLRSFSGSEKTAENYALLLSAVVTSSTLFLLVLYQCVLHQRESCTGYVQYASSQGLVEVVGRSSRWLAKQLTDSFAWKFVLSFAALQLAVLRSFPAVNQHRSKKDPAHETRPDDFRSGGVFAFFANLLFYLFLSCVHVFHMYSLYDHVLAVLFVFLIISFVTASCLVLPAASSTSAPKGCLNFLCGTHKNPEVNELSLRQIFSSRFYMLMWQLVLLSCVSKRFVLYGDVPDSMLVSVLLQLLYIAKYFFFEPNYLSTQEITYRHVGFIYLWNSVFFQPALCWCSSIYMVQNASGIGRSASIVLDSYFLKARYKTPSGLIKSSLLLGNGWWGVCRHLNYTTEVLAIAFWTTPVCSATVLPYVYVLYVGCFLLVRSFQDDARCRMKYGIYWEQYCRQVPYSLVPALW</sequence>
<dbReference type="Proteomes" id="UP000270296">
    <property type="component" value="Unassembled WGS sequence"/>
</dbReference>
<evidence type="ECO:0000256" key="19">
    <source>
        <dbReference type="ARBA" id="ARBA00047826"/>
    </source>
</evidence>
<evidence type="ECO:0000313" key="24">
    <source>
        <dbReference type="WBParaSite" id="SBAD_0000396601-mRNA-1"/>
    </source>
</evidence>
<organism evidence="24">
    <name type="scientific">Soboliphyme baturini</name>
    <dbReference type="NCBI Taxonomy" id="241478"/>
    <lineage>
        <taxon>Eukaryota</taxon>
        <taxon>Metazoa</taxon>
        <taxon>Ecdysozoa</taxon>
        <taxon>Nematoda</taxon>
        <taxon>Enoplea</taxon>
        <taxon>Dorylaimia</taxon>
        <taxon>Dioctophymatida</taxon>
        <taxon>Dioctophymatoidea</taxon>
        <taxon>Soboliphymatidae</taxon>
        <taxon>Soboliphyme</taxon>
    </lineage>
</organism>
<dbReference type="Gene3D" id="1.20.120.1630">
    <property type="match status" value="1"/>
</dbReference>
<evidence type="ECO:0000256" key="5">
    <source>
        <dbReference type="ARBA" id="ARBA00022692"/>
    </source>
</evidence>
<gene>
    <name evidence="22" type="ORF">SBAD_LOCUS3796</name>
</gene>
<reference evidence="24" key="1">
    <citation type="submission" date="2016-06" db="UniProtKB">
        <authorList>
            <consortium name="WormBaseParasite"/>
        </authorList>
    </citation>
    <scope>IDENTIFICATION</scope>
</reference>
<evidence type="ECO:0000256" key="21">
    <source>
        <dbReference type="SAM" id="Phobius"/>
    </source>
</evidence>
<feature type="compositionally biased region" description="Acidic residues" evidence="20">
    <location>
        <begin position="11"/>
        <end position="23"/>
    </location>
</feature>
<evidence type="ECO:0000256" key="7">
    <source>
        <dbReference type="ARBA" id="ARBA00022857"/>
    </source>
</evidence>
<keyword evidence="3" id="KW-0444">Lipid biosynthesis</keyword>
<feature type="transmembrane region" description="Helical" evidence="21">
    <location>
        <begin position="224"/>
        <end position="244"/>
    </location>
</feature>
<keyword evidence="11" id="KW-0756">Sterol biosynthesis</keyword>
<evidence type="ECO:0000256" key="20">
    <source>
        <dbReference type="SAM" id="MobiDB-lite"/>
    </source>
</evidence>
<keyword evidence="7" id="KW-0521">NADP</keyword>
<proteinExistence type="inferred from homology"/>
<feature type="transmembrane region" description="Helical" evidence="21">
    <location>
        <begin position="308"/>
        <end position="325"/>
    </location>
</feature>
<evidence type="ECO:0000256" key="3">
    <source>
        <dbReference type="ARBA" id="ARBA00022516"/>
    </source>
</evidence>
<evidence type="ECO:0000256" key="11">
    <source>
        <dbReference type="ARBA" id="ARBA00023011"/>
    </source>
</evidence>
<feature type="transmembrane region" description="Helical" evidence="21">
    <location>
        <begin position="194"/>
        <end position="218"/>
    </location>
</feature>
<evidence type="ECO:0000256" key="6">
    <source>
        <dbReference type="ARBA" id="ARBA00022778"/>
    </source>
</evidence>
<protein>
    <recommendedName>
        <fullName evidence="16">7-dehydrocholesterol reductase</fullName>
        <ecNumber evidence="16">1.3.1.21</ecNumber>
    </recommendedName>
    <alternativeName>
        <fullName evidence="17">Sterol Delta(7)-reductase</fullName>
    </alternativeName>
</protein>
<evidence type="ECO:0000256" key="4">
    <source>
        <dbReference type="ARBA" id="ARBA00022548"/>
    </source>
</evidence>
<feature type="transmembrane region" description="Helical" evidence="21">
    <location>
        <begin position="91"/>
        <end position="110"/>
    </location>
</feature>
<dbReference type="GO" id="GO:0006695">
    <property type="term" value="P:cholesterol biosynthetic process"/>
    <property type="evidence" value="ECO:0007669"/>
    <property type="project" value="UniProtKB-KW"/>
</dbReference>
<keyword evidence="9 21" id="KW-1133">Transmembrane helix</keyword>
<dbReference type="Pfam" id="PF01222">
    <property type="entry name" value="ERG4_ERG24"/>
    <property type="match status" value="2"/>
</dbReference>
<comment type="similarity">
    <text evidence="2">Belongs to the ERG4/ERG24 family.</text>
</comment>
<evidence type="ECO:0000256" key="17">
    <source>
        <dbReference type="ARBA" id="ARBA00042688"/>
    </source>
</evidence>
<keyword evidence="8" id="KW-0752">Steroid biosynthesis</keyword>
<feature type="transmembrane region" description="Helical" evidence="21">
    <location>
        <begin position="345"/>
        <end position="365"/>
    </location>
</feature>
<reference evidence="22 23" key="2">
    <citation type="submission" date="2018-11" db="EMBL/GenBank/DDBJ databases">
        <authorList>
            <consortium name="Pathogen Informatics"/>
        </authorList>
    </citation>
    <scope>NUCLEOTIDE SEQUENCE [LARGE SCALE GENOMIC DNA]</scope>
</reference>
<feature type="compositionally biased region" description="Basic and acidic residues" evidence="20">
    <location>
        <begin position="36"/>
        <end position="49"/>
    </location>
</feature>
<dbReference type="GO" id="GO:0016132">
    <property type="term" value="P:brassinosteroid biosynthetic process"/>
    <property type="evidence" value="ECO:0007669"/>
    <property type="project" value="TreeGrafter"/>
</dbReference>
<evidence type="ECO:0000256" key="16">
    <source>
        <dbReference type="ARBA" id="ARBA00038851"/>
    </source>
</evidence>
<keyword evidence="14" id="KW-1207">Sterol metabolism</keyword>
<keyword evidence="23" id="KW-1185">Reference proteome</keyword>
<dbReference type="InterPro" id="IPR001171">
    <property type="entry name" value="ERG24_DHCR-like"/>
</dbReference>
<accession>A0A183IJK0</accession>
<evidence type="ECO:0000256" key="10">
    <source>
        <dbReference type="ARBA" id="ARBA00023002"/>
    </source>
</evidence>
<comment type="catalytic activity">
    <reaction evidence="18">
        <text>cholesterol + NADP(+) = 7-dehydrocholesterol + NADPH + H(+)</text>
        <dbReference type="Rhea" id="RHEA:23984"/>
        <dbReference type="ChEBI" id="CHEBI:15378"/>
        <dbReference type="ChEBI" id="CHEBI:16113"/>
        <dbReference type="ChEBI" id="CHEBI:17759"/>
        <dbReference type="ChEBI" id="CHEBI:57783"/>
        <dbReference type="ChEBI" id="CHEBI:58349"/>
        <dbReference type="EC" id="1.3.1.21"/>
    </reaction>
    <physiologicalReaction direction="right-to-left" evidence="18">
        <dbReference type="Rhea" id="RHEA:23986"/>
    </physiologicalReaction>
</comment>
<dbReference type="WBParaSite" id="SBAD_0000396601-mRNA-1">
    <property type="protein sequence ID" value="SBAD_0000396601-mRNA-1"/>
    <property type="gene ID" value="SBAD_0000396601"/>
</dbReference>
<feature type="transmembrane region" description="Helical" evidence="21">
    <location>
        <begin position="421"/>
        <end position="448"/>
    </location>
</feature>
<evidence type="ECO:0000313" key="23">
    <source>
        <dbReference type="Proteomes" id="UP000270296"/>
    </source>
</evidence>
<evidence type="ECO:0000313" key="22">
    <source>
        <dbReference type="EMBL" id="VDP02397.1"/>
    </source>
</evidence>